<dbReference type="AlphaFoldDB" id="A0A562ST56"/>
<dbReference type="EMBL" id="VLLG01000005">
    <property type="protein sequence ID" value="TWI84435.1"/>
    <property type="molecule type" value="Genomic_DNA"/>
</dbReference>
<dbReference type="InterPro" id="IPR006860">
    <property type="entry name" value="FecR"/>
</dbReference>
<keyword evidence="1" id="KW-0472">Membrane</keyword>
<dbReference type="GO" id="GO:0016989">
    <property type="term" value="F:sigma factor antagonist activity"/>
    <property type="evidence" value="ECO:0007669"/>
    <property type="project" value="TreeGrafter"/>
</dbReference>
<dbReference type="Proteomes" id="UP000316778">
    <property type="component" value="Unassembled WGS sequence"/>
</dbReference>
<comment type="caution">
    <text evidence="4">The sequence shown here is derived from an EMBL/GenBank/DDBJ whole genome shotgun (WGS) entry which is preliminary data.</text>
</comment>
<evidence type="ECO:0000259" key="3">
    <source>
        <dbReference type="Pfam" id="PF16344"/>
    </source>
</evidence>
<keyword evidence="5" id="KW-1185">Reference proteome</keyword>
<feature type="domain" description="FecR protein" evidence="2">
    <location>
        <begin position="114"/>
        <end position="202"/>
    </location>
</feature>
<evidence type="ECO:0000256" key="1">
    <source>
        <dbReference type="SAM" id="Phobius"/>
    </source>
</evidence>
<feature type="transmembrane region" description="Helical" evidence="1">
    <location>
        <begin position="71"/>
        <end position="90"/>
    </location>
</feature>
<protein>
    <submittedName>
        <fullName evidence="4">FecR family protein</fullName>
    </submittedName>
</protein>
<dbReference type="PANTHER" id="PTHR30273">
    <property type="entry name" value="PERIPLASMIC SIGNAL SENSOR AND SIGMA FACTOR ACTIVATOR FECR-RELATED"/>
    <property type="match status" value="1"/>
</dbReference>
<dbReference type="Pfam" id="PF16344">
    <property type="entry name" value="FecR_C"/>
    <property type="match status" value="1"/>
</dbReference>
<name>A0A562ST56_CHIJA</name>
<dbReference type="Gene3D" id="3.55.50.30">
    <property type="match status" value="1"/>
</dbReference>
<feature type="domain" description="Protein FecR C-terminal" evidence="3">
    <location>
        <begin position="247"/>
        <end position="314"/>
    </location>
</feature>
<keyword evidence="1" id="KW-1133">Transmembrane helix</keyword>
<dbReference type="PIRSF" id="PIRSF018266">
    <property type="entry name" value="FecR"/>
    <property type="match status" value="1"/>
</dbReference>
<reference evidence="4 5" key="1">
    <citation type="journal article" date="2013" name="Stand. Genomic Sci.">
        <title>Genomic Encyclopedia of Type Strains, Phase I: The one thousand microbial genomes (KMG-I) project.</title>
        <authorList>
            <person name="Kyrpides N.C."/>
            <person name="Woyke T."/>
            <person name="Eisen J.A."/>
            <person name="Garrity G."/>
            <person name="Lilburn T.G."/>
            <person name="Beck B.J."/>
            <person name="Whitman W.B."/>
            <person name="Hugenholtz P."/>
            <person name="Klenk H.P."/>
        </authorList>
    </citation>
    <scope>NUCLEOTIDE SEQUENCE [LARGE SCALE GENOMIC DNA]</scope>
    <source>
        <strain evidence="4 5">DSM 13484</strain>
    </source>
</reference>
<dbReference type="InterPro" id="IPR032508">
    <property type="entry name" value="FecR_C"/>
</dbReference>
<sequence>MRYQQGNATEQERAFVEQYYRQFEQEPNLSDTYTGEERAAIESRNWERLMERVAEPAPLRVAGRARFLRRWGWAAACIAVLLLAGTYYWLVKTSPAGRQQAVIAAPDPAVAVTYIRNIVLPDGSRAVLQANSRLQFPPVFSGRAREVTLIGEAYFDIVHDHAQPFIIHTGNLKTTVLGTAFNIKAWPGQESVEVSVTSGKVRVEDGKQVSVELTSNEQITYQTAAATVALHKVDAAATAARWAQADMIFRDEPLEKVAAAISKRYNVQVSFNNEQLKQCELVASFSGTEALETVLQTLSAILNIQYTRSGNQVVFDGAGCGEQ</sequence>
<accession>A0A562ST56</accession>
<evidence type="ECO:0000313" key="5">
    <source>
        <dbReference type="Proteomes" id="UP000316778"/>
    </source>
</evidence>
<dbReference type="Pfam" id="PF04773">
    <property type="entry name" value="FecR"/>
    <property type="match status" value="1"/>
</dbReference>
<dbReference type="PANTHER" id="PTHR30273:SF2">
    <property type="entry name" value="PROTEIN FECR"/>
    <property type="match status" value="1"/>
</dbReference>
<dbReference type="InterPro" id="IPR012373">
    <property type="entry name" value="Ferrdict_sens_TM"/>
</dbReference>
<evidence type="ECO:0000259" key="2">
    <source>
        <dbReference type="Pfam" id="PF04773"/>
    </source>
</evidence>
<proteinExistence type="predicted"/>
<keyword evidence="1" id="KW-0812">Transmembrane</keyword>
<gene>
    <name evidence="4" type="ORF">LX66_4805</name>
</gene>
<organism evidence="4 5">
    <name type="scientific">Chitinophaga japonensis</name>
    <name type="common">Flexibacter japonensis</name>
    <dbReference type="NCBI Taxonomy" id="104662"/>
    <lineage>
        <taxon>Bacteria</taxon>
        <taxon>Pseudomonadati</taxon>
        <taxon>Bacteroidota</taxon>
        <taxon>Chitinophagia</taxon>
        <taxon>Chitinophagales</taxon>
        <taxon>Chitinophagaceae</taxon>
        <taxon>Chitinophaga</taxon>
    </lineage>
</organism>
<evidence type="ECO:0000313" key="4">
    <source>
        <dbReference type="EMBL" id="TWI84435.1"/>
    </source>
</evidence>
<dbReference type="Gene3D" id="2.60.120.1440">
    <property type="match status" value="1"/>
</dbReference>